<sequence length="532" mass="60204">MLNKRIFILFLIMAAAVIGCAKRGTITGGPKDTLSPVLQRSEPENGTVNFNAKNIRLYFDEYVKLKDVSKQLVVSPPMNSAPDITPTVASKFINIRITDTLKPNTTYSLNFGQSIQDNNEGNPYPQFRYVFSTGSYIDSLKIEGSIKDALETKTDNFVNVMLYEMDETFNDSVIYKAKPRYVTNTLDSLTSFQIENIKAGKYLLIALKDNVANYKFDPKKDKIAFYPEPVVLPSDRKYNLQLFSEVPIFKAQKPTQAAGGRLLMGYEGSPAGVNATVKNGNEIIPSVVTRFPEKDSVQIWFKPIKADSITVHVDKDKFMKDFVVRLKNQKVDSLAVTPSNTGTLHPRQQFSLRLSVPLATTDTTKISVTDLNNKPVPYKTAYDSFEQRLNFGFRRDEEQKYKVTLLPGALTDLYDHANDTLSYTLSTRKLSEYGNLMINLKGVKQFPVIVQLTDGKGKVFAEEYAENSPLVEFIGLEPNKFTLRVIYDTNKNRYWDTGDFLERRLPEEVIYFAEPLEVRSNWDVTEDVDLGG</sequence>
<feature type="domain" description="SbsA Ig-like" evidence="3">
    <location>
        <begin position="32"/>
        <end position="133"/>
    </location>
</feature>
<evidence type="ECO:0000259" key="3">
    <source>
        <dbReference type="Pfam" id="PF13205"/>
    </source>
</evidence>
<evidence type="ECO:0000256" key="1">
    <source>
        <dbReference type="ARBA" id="ARBA00022729"/>
    </source>
</evidence>
<keyword evidence="1 2" id="KW-0732">Signal</keyword>
<name>A0A2S0RE00_9FLAO</name>
<dbReference type="EMBL" id="CP028811">
    <property type="protein sequence ID" value="AWA29341.1"/>
    <property type="molecule type" value="Genomic_DNA"/>
</dbReference>
<keyword evidence="5" id="KW-1185">Reference proteome</keyword>
<dbReference type="OrthoDB" id="9809989at2"/>
<dbReference type="Pfam" id="PF13205">
    <property type="entry name" value="Big_5"/>
    <property type="match status" value="1"/>
</dbReference>
<gene>
    <name evidence="4" type="ORF">HYN48_04135</name>
</gene>
<protein>
    <recommendedName>
        <fullName evidence="3">SbsA Ig-like domain-containing protein</fullName>
    </recommendedName>
</protein>
<proteinExistence type="predicted"/>
<dbReference type="PROSITE" id="PS51257">
    <property type="entry name" value="PROKAR_LIPOPROTEIN"/>
    <property type="match status" value="1"/>
</dbReference>
<organism evidence="4 5">
    <name type="scientific">Flavobacterium magnum</name>
    <dbReference type="NCBI Taxonomy" id="2162713"/>
    <lineage>
        <taxon>Bacteria</taxon>
        <taxon>Pseudomonadati</taxon>
        <taxon>Bacteroidota</taxon>
        <taxon>Flavobacteriia</taxon>
        <taxon>Flavobacteriales</taxon>
        <taxon>Flavobacteriaceae</taxon>
        <taxon>Flavobacterium</taxon>
    </lineage>
</organism>
<evidence type="ECO:0000313" key="5">
    <source>
        <dbReference type="Proteomes" id="UP000244193"/>
    </source>
</evidence>
<accession>A0A2S0RE00</accession>
<feature type="signal peptide" evidence="2">
    <location>
        <begin position="1"/>
        <end position="21"/>
    </location>
</feature>
<evidence type="ECO:0000313" key="4">
    <source>
        <dbReference type="EMBL" id="AWA29341.1"/>
    </source>
</evidence>
<feature type="chain" id="PRO_5015601976" description="SbsA Ig-like domain-containing protein" evidence="2">
    <location>
        <begin position="22"/>
        <end position="532"/>
    </location>
</feature>
<dbReference type="AlphaFoldDB" id="A0A2S0RE00"/>
<dbReference type="KEGG" id="fmg:HYN48_04135"/>
<evidence type="ECO:0000256" key="2">
    <source>
        <dbReference type="SAM" id="SignalP"/>
    </source>
</evidence>
<reference evidence="4 5" key="1">
    <citation type="submission" date="2018-04" db="EMBL/GenBank/DDBJ databases">
        <title>Genome sequencing of Flavobacterium sp. HYN0048.</title>
        <authorList>
            <person name="Yi H."/>
            <person name="Baek C."/>
        </authorList>
    </citation>
    <scope>NUCLEOTIDE SEQUENCE [LARGE SCALE GENOMIC DNA]</scope>
    <source>
        <strain evidence="4 5">HYN0048</strain>
    </source>
</reference>
<dbReference type="InterPro" id="IPR032812">
    <property type="entry name" value="SbsA_Ig"/>
</dbReference>
<dbReference type="Proteomes" id="UP000244193">
    <property type="component" value="Chromosome"/>
</dbReference>